<dbReference type="Proteomes" id="UP000033924">
    <property type="component" value="Unassembled WGS sequence"/>
</dbReference>
<accession>A0A0M2K9Q0</accession>
<reference evidence="1 2" key="1">
    <citation type="submission" date="2015-01" db="EMBL/GenBank/DDBJ databases">
        <title>Erwinia tracheiphila.</title>
        <authorList>
            <person name="Shapiro L.R."/>
        </authorList>
    </citation>
    <scope>NUCLEOTIDE SEQUENCE [LARGE SCALE GENOMIC DNA]</scope>
    <source>
        <strain evidence="1 2">BuffGH</strain>
    </source>
</reference>
<keyword evidence="2" id="KW-1185">Reference proteome</keyword>
<name>A0A0M2K9Q0_9GAMM</name>
<proteinExistence type="predicted"/>
<sequence>MGEKLFFYHFEPINNLYPLRPDLTVTGYLYRCLSDYIRFMVRKLNHRFKNFLTMSSSVCNAVMMCHRERYGHKMAFAARF</sequence>
<dbReference type="PATRIC" id="fig|65700.7.peg.2475"/>
<comment type="caution">
    <text evidence="1">The sequence shown here is derived from an EMBL/GenBank/DDBJ whole genome shotgun (WGS) entry which is preliminary data.</text>
</comment>
<gene>
    <name evidence="1" type="ORF">SY86_09855</name>
</gene>
<dbReference type="AlphaFoldDB" id="A0A0M2K9Q0"/>
<organism evidence="1 2">
    <name type="scientific">Erwinia tracheiphila</name>
    <dbReference type="NCBI Taxonomy" id="65700"/>
    <lineage>
        <taxon>Bacteria</taxon>
        <taxon>Pseudomonadati</taxon>
        <taxon>Pseudomonadota</taxon>
        <taxon>Gammaproteobacteria</taxon>
        <taxon>Enterobacterales</taxon>
        <taxon>Erwiniaceae</taxon>
        <taxon>Erwinia</taxon>
    </lineage>
</organism>
<protein>
    <submittedName>
        <fullName evidence="1">Uncharacterized protein</fullName>
    </submittedName>
</protein>
<evidence type="ECO:0000313" key="1">
    <source>
        <dbReference type="EMBL" id="KKF35664.1"/>
    </source>
</evidence>
<dbReference type="EMBL" id="JXNU01000003">
    <property type="protein sequence ID" value="KKF35664.1"/>
    <property type="molecule type" value="Genomic_DNA"/>
</dbReference>
<evidence type="ECO:0000313" key="2">
    <source>
        <dbReference type="Proteomes" id="UP000033924"/>
    </source>
</evidence>